<keyword evidence="4" id="KW-1185">Reference proteome</keyword>
<dbReference type="Gene3D" id="3.40.50.720">
    <property type="entry name" value="NAD(P)-binding Rossmann-like Domain"/>
    <property type="match status" value="1"/>
</dbReference>
<evidence type="ECO:0000256" key="2">
    <source>
        <dbReference type="ARBA" id="ARBA00023002"/>
    </source>
</evidence>
<dbReference type="InterPro" id="IPR036291">
    <property type="entry name" value="NAD(P)-bd_dom_sf"/>
</dbReference>
<dbReference type="AlphaFoldDB" id="A0A085ZN80"/>
<keyword evidence="2" id="KW-0560">Oxidoreductase</keyword>
<accession>A0A085ZN80</accession>
<evidence type="ECO:0000313" key="4">
    <source>
        <dbReference type="Proteomes" id="UP000028715"/>
    </source>
</evidence>
<dbReference type="PROSITE" id="PS00061">
    <property type="entry name" value="ADH_SHORT"/>
    <property type="match status" value="1"/>
</dbReference>
<protein>
    <recommendedName>
        <fullName evidence="5">Short-chain dehydrogenase</fullName>
    </recommendedName>
</protein>
<organism evidence="3 4">
    <name type="scientific">Flavobacterium reichenbachii</name>
    <dbReference type="NCBI Taxonomy" id="362418"/>
    <lineage>
        <taxon>Bacteria</taxon>
        <taxon>Pseudomonadati</taxon>
        <taxon>Bacteroidota</taxon>
        <taxon>Flavobacteriia</taxon>
        <taxon>Flavobacteriales</taxon>
        <taxon>Flavobacteriaceae</taxon>
        <taxon>Flavobacterium</taxon>
    </lineage>
</organism>
<dbReference type="InterPro" id="IPR020904">
    <property type="entry name" value="Sc_DH/Rdtase_CS"/>
</dbReference>
<gene>
    <name evidence="3" type="ORF">IW19_10335</name>
</gene>
<comment type="caution">
    <text evidence="3">The sequence shown here is derived from an EMBL/GenBank/DDBJ whole genome shotgun (WGS) entry which is preliminary data.</text>
</comment>
<dbReference type="PANTHER" id="PTHR43477">
    <property type="entry name" value="DIHYDROANTICAPSIN 7-DEHYDROGENASE"/>
    <property type="match status" value="1"/>
</dbReference>
<dbReference type="GO" id="GO:0016491">
    <property type="term" value="F:oxidoreductase activity"/>
    <property type="evidence" value="ECO:0007669"/>
    <property type="project" value="UniProtKB-KW"/>
</dbReference>
<evidence type="ECO:0000313" key="3">
    <source>
        <dbReference type="EMBL" id="KFF05894.1"/>
    </source>
</evidence>
<dbReference type="FunFam" id="3.40.50.720:FF:000084">
    <property type="entry name" value="Short-chain dehydrogenase reductase"/>
    <property type="match status" value="1"/>
</dbReference>
<dbReference type="STRING" id="362418.IW19_10335"/>
<dbReference type="CDD" id="cd05233">
    <property type="entry name" value="SDR_c"/>
    <property type="match status" value="1"/>
</dbReference>
<dbReference type="Proteomes" id="UP000028715">
    <property type="component" value="Unassembled WGS sequence"/>
</dbReference>
<dbReference type="PRINTS" id="PR00081">
    <property type="entry name" value="GDHRDH"/>
</dbReference>
<dbReference type="InterPro" id="IPR051122">
    <property type="entry name" value="SDR_DHRS6-like"/>
</dbReference>
<dbReference type="OrthoDB" id="9803333at2"/>
<evidence type="ECO:0000256" key="1">
    <source>
        <dbReference type="ARBA" id="ARBA00006484"/>
    </source>
</evidence>
<proteinExistence type="inferred from homology"/>
<dbReference type="Pfam" id="PF13561">
    <property type="entry name" value="adh_short_C2"/>
    <property type="match status" value="1"/>
</dbReference>
<dbReference type="SUPFAM" id="SSF51735">
    <property type="entry name" value="NAD(P)-binding Rossmann-fold domains"/>
    <property type="match status" value="1"/>
</dbReference>
<evidence type="ECO:0008006" key="5">
    <source>
        <dbReference type="Google" id="ProtNLM"/>
    </source>
</evidence>
<dbReference type="PANTHER" id="PTHR43477:SF1">
    <property type="entry name" value="DIHYDROANTICAPSIN 7-DEHYDROGENASE"/>
    <property type="match status" value="1"/>
</dbReference>
<dbReference type="RefSeq" id="WP_035683728.1">
    <property type="nucleotide sequence ID" value="NZ_JPRL01000001.1"/>
</dbReference>
<name>A0A085ZN80_9FLAO</name>
<comment type="similarity">
    <text evidence="1">Belongs to the short-chain dehydrogenases/reductases (SDR) family.</text>
</comment>
<dbReference type="eggNOG" id="COG1028">
    <property type="taxonomic scope" value="Bacteria"/>
</dbReference>
<dbReference type="EMBL" id="JPRL01000001">
    <property type="protein sequence ID" value="KFF05894.1"/>
    <property type="molecule type" value="Genomic_DNA"/>
</dbReference>
<sequence length="245" mass="25926">MITLQDKNILVTGASSGIGRQIAITASELGAKLTIIGRNIQKLEETLALLAGDGHKIYVIDLSDAANLTSLISESTAYDGVVFNAGVVEYLPVKFLNENKINSVFATNFDSNVVLSQKLMKNKLLKKGGSLVFVSSISSKLGVPGTAMYTASKAALSAFSKVLASELASQGIRCNSVSPGIIKTAMTEQAAHVVSDEELKKAEAEYPLGYGQPEDVAGLIMYLLSDISKWMTGSDLVIDGGFTLK</sequence>
<dbReference type="InterPro" id="IPR002347">
    <property type="entry name" value="SDR_fam"/>
</dbReference>
<reference evidence="3 4" key="1">
    <citation type="submission" date="2014-07" db="EMBL/GenBank/DDBJ databases">
        <title>Genome of Flavobacterium reichenbachii LMG 25512.</title>
        <authorList>
            <person name="Stropko S.J."/>
            <person name="Pipes S.E."/>
            <person name="Newman J.D."/>
        </authorList>
    </citation>
    <scope>NUCLEOTIDE SEQUENCE [LARGE SCALE GENOMIC DNA]</scope>
    <source>
        <strain evidence="3 4">LMG 25512</strain>
    </source>
</reference>
<dbReference type="PRINTS" id="PR00080">
    <property type="entry name" value="SDRFAMILY"/>
</dbReference>